<feature type="non-terminal residue" evidence="1">
    <location>
        <position position="1"/>
    </location>
</feature>
<keyword evidence="2" id="KW-1185">Reference proteome</keyword>
<dbReference type="Proteomes" id="UP000265520">
    <property type="component" value="Unassembled WGS sequence"/>
</dbReference>
<comment type="caution">
    <text evidence="1">The sequence shown here is derived from an EMBL/GenBank/DDBJ whole genome shotgun (WGS) entry which is preliminary data.</text>
</comment>
<evidence type="ECO:0000313" key="1">
    <source>
        <dbReference type="EMBL" id="MCI35498.1"/>
    </source>
</evidence>
<sequence>VYPGHGKVLMAVELLPVATSGSHVMYIEVGCWDGRDSDNSGGIVAHFEL</sequence>
<name>A0A392RFV6_9FABA</name>
<dbReference type="EMBL" id="LXQA010223970">
    <property type="protein sequence ID" value="MCI35498.1"/>
    <property type="molecule type" value="Genomic_DNA"/>
</dbReference>
<reference evidence="1 2" key="1">
    <citation type="journal article" date="2018" name="Front. Plant Sci.">
        <title>Red Clover (Trifolium pratense) and Zigzag Clover (T. medium) - A Picture of Genomic Similarities and Differences.</title>
        <authorList>
            <person name="Dluhosova J."/>
            <person name="Istvanek J."/>
            <person name="Nedelnik J."/>
            <person name="Repkova J."/>
        </authorList>
    </citation>
    <scope>NUCLEOTIDE SEQUENCE [LARGE SCALE GENOMIC DNA]</scope>
    <source>
        <strain evidence="2">cv. 10/8</strain>
        <tissue evidence="1">Leaf</tissue>
    </source>
</reference>
<dbReference type="AlphaFoldDB" id="A0A392RFV6"/>
<evidence type="ECO:0000313" key="2">
    <source>
        <dbReference type="Proteomes" id="UP000265520"/>
    </source>
</evidence>
<accession>A0A392RFV6</accession>
<proteinExistence type="predicted"/>
<protein>
    <submittedName>
        <fullName evidence="1">Uncharacterized protein</fullName>
    </submittedName>
</protein>
<organism evidence="1 2">
    <name type="scientific">Trifolium medium</name>
    <dbReference type="NCBI Taxonomy" id="97028"/>
    <lineage>
        <taxon>Eukaryota</taxon>
        <taxon>Viridiplantae</taxon>
        <taxon>Streptophyta</taxon>
        <taxon>Embryophyta</taxon>
        <taxon>Tracheophyta</taxon>
        <taxon>Spermatophyta</taxon>
        <taxon>Magnoliopsida</taxon>
        <taxon>eudicotyledons</taxon>
        <taxon>Gunneridae</taxon>
        <taxon>Pentapetalae</taxon>
        <taxon>rosids</taxon>
        <taxon>fabids</taxon>
        <taxon>Fabales</taxon>
        <taxon>Fabaceae</taxon>
        <taxon>Papilionoideae</taxon>
        <taxon>50 kb inversion clade</taxon>
        <taxon>NPAAA clade</taxon>
        <taxon>Hologalegina</taxon>
        <taxon>IRL clade</taxon>
        <taxon>Trifolieae</taxon>
        <taxon>Trifolium</taxon>
    </lineage>
</organism>